<accession>A0A813KME8</accession>
<dbReference type="AlphaFoldDB" id="A0A813KME8"/>
<comment type="caution">
    <text evidence="1">The sequence shown here is derived from an EMBL/GenBank/DDBJ whole genome shotgun (WGS) entry which is preliminary data.</text>
</comment>
<proteinExistence type="predicted"/>
<evidence type="ECO:0000313" key="2">
    <source>
        <dbReference type="Proteomes" id="UP000626109"/>
    </source>
</evidence>
<dbReference type="EMBL" id="CAJNNW010031682">
    <property type="protein sequence ID" value="CAE8708479.1"/>
    <property type="molecule type" value="Genomic_DNA"/>
</dbReference>
<sequence length="103" mass="11618">MMNLWGNQQESEQCRTARAVKTQKNLKKLKELKPALKPVLESAREHVVEPSVQSHTLGFDGPQTCNVQEVSCSLVTVSLLVSSIRIGSLVPDWIQYWPYHTLS</sequence>
<organism evidence="1 2">
    <name type="scientific">Polarella glacialis</name>
    <name type="common">Dinoflagellate</name>
    <dbReference type="NCBI Taxonomy" id="89957"/>
    <lineage>
        <taxon>Eukaryota</taxon>
        <taxon>Sar</taxon>
        <taxon>Alveolata</taxon>
        <taxon>Dinophyceae</taxon>
        <taxon>Suessiales</taxon>
        <taxon>Suessiaceae</taxon>
        <taxon>Polarella</taxon>
    </lineage>
</organism>
<reference evidence="1" key="1">
    <citation type="submission" date="2021-02" db="EMBL/GenBank/DDBJ databases">
        <authorList>
            <person name="Dougan E. K."/>
            <person name="Rhodes N."/>
            <person name="Thang M."/>
            <person name="Chan C."/>
        </authorList>
    </citation>
    <scope>NUCLEOTIDE SEQUENCE</scope>
</reference>
<evidence type="ECO:0000313" key="1">
    <source>
        <dbReference type="EMBL" id="CAE8708479.1"/>
    </source>
</evidence>
<name>A0A813KME8_POLGL</name>
<protein>
    <submittedName>
        <fullName evidence="1">Uncharacterized protein</fullName>
    </submittedName>
</protein>
<dbReference type="Proteomes" id="UP000626109">
    <property type="component" value="Unassembled WGS sequence"/>
</dbReference>
<gene>
    <name evidence="1" type="ORF">PGLA2088_LOCUS34957</name>
</gene>